<dbReference type="InterPro" id="IPR013083">
    <property type="entry name" value="Znf_RING/FYVE/PHD"/>
</dbReference>
<dbReference type="STRING" id="1229662.W3WVX1"/>
<dbReference type="PANTHER" id="PTHR45931:SF3">
    <property type="entry name" value="RING ZINC FINGER-CONTAINING PROTEIN"/>
    <property type="match status" value="1"/>
</dbReference>
<feature type="region of interest" description="Disordered" evidence="5">
    <location>
        <begin position="1"/>
        <end position="28"/>
    </location>
</feature>
<dbReference type="EMBL" id="KI912115">
    <property type="protein sequence ID" value="ETS78023.1"/>
    <property type="molecule type" value="Genomic_DNA"/>
</dbReference>
<dbReference type="OMA" id="CDMLDRV"/>
<dbReference type="HOGENOM" id="CLU_076142_0_0_1"/>
<dbReference type="GO" id="GO:0061630">
    <property type="term" value="F:ubiquitin protein ligase activity"/>
    <property type="evidence" value="ECO:0007669"/>
    <property type="project" value="TreeGrafter"/>
</dbReference>
<dbReference type="OrthoDB" id="8062037at2759"/>
<gene>
    <name evidence="7" type="ORF">PFICI_10085</name>
</gene>
<feature type="domain" description="RING-type" evidence="6">
    <location>
        <begin position="126"/>
        <end position="171"/>
    </location>
</feature>
<evidence type="ECO:0000313" key="7">
    <source>
        <dbReference type="EMBL" id="ETS78023.1"/>
    </source>
</evidence>
<name>W3WVX1_PESFW</name>
<dbReference type="InterPro" id="IPR001841">
    <property type="entry name" value="Znf_RING"/>
</dbReference>
<accession>W3WVX1</accession>
<dbReference type="AlphaFoldDB" id="W3WVX1"/>
<keyword evidence="1" id="KW-0479">Metal-binding</keyword>
<dbReference type="eggNOG" id="KOG0800">
    <property type="taxonomic scope" value="Eukaryota"/>
</dbReference>
<dbReference type="Gene3D" id="3.30.40.10">
    <property type="entry name" value="Zinc/RING finger domain, C3HC4 (zinc finger)"/>
    <property type="match status" value="1"/>
</dbReference>
<dbReference type="Proteomes" id="UP000030651">
    <property type="component" value="Unassembled WGS sequence"/>
</dbReference>
<dbReference type="Pfam" id="PF13639">
    <property type="entry name" value="zf-RING_2"/>
    <property type="match status" value="1"/>
</dbReference>
<evidence type="ECO:0000259" key="6">
    <source>
        <dbReference type="PROSITE" id="PS50089"/>
    </source>
</evidence>
<keyword evidence="3" id="KW-0862">Zinc</keyword>
<organism evidence="7 8">
    <name type="scientific">Pestalotiopsis fici (strain W106-1 / CGMCC3.15140)</name>
    <dbReference type="NCBI Taxonomy" id="1229662"/>
    <lineage>
        <taxon>Eukaryota</taxon>
        <taxon>Fungi</taxon>
        <taxon>Dikarya</taxon>
        <taxon>Ascomycota</taxon>
        <taxon>Pezizomycotina</taxon>
        <taxon>Sordariomycetes</taxon>
        <taxon>Xylariomycetidae</taxon>
        <taxon>Amphisphaeriales</taxon>
        <taxon>Sporocadaceae</taxon>
        <taxon>Pestalotiopsis</taxon>
    </lineage>
</organism>
<dbReference type="PANTHER" id="PTHR45931">
    <property type="entry name" value="SI:CH211-59O9.10"/>
    <property type="match status" value="1"/>
</dbReference>
<dbReference type="GO" id="GO:0005634">
    <property type="term" value="C:nucleus"/>
    <property type="evidence" value="ECO:0007669"/>
    <property type="project" value="TreeGrafter"/>
</dbReference>
<evidence type="ECO:0000256" key="2">
    <source>
        <dbReference type="ARBA" id="ARBA00022771"/>
    </source>
</evidence>
<dbReference type="PROSITE" id="PS50089">
    <property type="entry name" value="ZF_RING_2"/>
    <property type="match status" value="1"/>
</dbReference>
<reference evidence="8" key="1">
    <citation type="journal article" date="2015" name="BMC Genomics">
        <title>Genomic and transcriptomic analysis of the endophytic fungus Pestalotiopsis fici reveals its lifestyle and high potential for synthesis of natural products.</title>
        <authorList>
            <person name="Wang X."/>
            <person name="Zhang X."/>
            <person name="Liu L."/>
            <person name="Xiang M."/>
            <person name="Wang W."/>
            <person name="Sun X."/>
            <person name="Che Y."/>
            <person name="Guo L."/>
            <person name="Liu G."/>
            <person name="Guo L."/>
            <person name="Wang C."/>
            <person name="Yin W.B."/>
            <person name="Stadler M."/>
            <person name="Zhang X."/>
            <person name="Liu X."/>
        </authorList>
    </citation>
    <scope>NUCLEOTIDE SEQUENCE [LARGE SCALE GENOMIC DNA]</scope>
    <source>
        <strain evidence="8">W106-1 / CGMCC3.15140</strain>
    </source>
</reference>
<evidence type="ECO:0000256" key="5">
    <source>
        <dbReference type="SAM" id="MobiDB-lite"/>
    </source>
</evidence>
<dbReference type="InterPro" id="IPR051834">
    <property type="entry name" value="RING_finger_E3_ligase"/>
</dbReference>
<evidence type="ECO:0000313" key="8">
    <source>
        <dbReference type="Proteomes" id="UP000030651"/>
    </source>
</evidence>
<proteinExistence type="predicted"/>
<dbReference type="KEGG" id="pfy:PFICI_10085"/>
<dbReference type="GO" id="GO:0006511">
    <property type="term" value="P:ubiquitin-dependent protein catabolic process"/>
    <property type="evidence" value="ECO:0007669"/>
    <property type="project" value="TreeGrafter"/>
</dbReference>
<dbReference type="RefSeq" id="XP_007836857.1">
    <property type="nucleotide sequence ID" value="XM_007838666.1"/>
</dbReference>
<dbReference type="SUPFAM" id="SSF57850">
    <property type="entry name" value="RING/U-box"/>
    <property type="match status" value="1"/>
</dbReference>
<evidence type="ECO:0000256" key="4">
    <source>
        <dbReference type="PROSITE-ProRule" id="PRU00175"/>
    </source>
</evidence>
<evidence type="ECO:0000256" key="3">
    <source>
        <dbReference type="ARBA" id="ARBA00022833"/>
    </source>
</evidence>
<sequence length="197" mass="21897">MASNPYEVEHNIKAPTNPPHRRRPDMSSFTSHLHTISRDAGSTTTSTHHAGPTPVDAAALFSMVQEQMATLANSAPSDTNRDFLVSLIDMLRSDVDNPPDEIKGVTQEYLDTLERVPKKSLKDDSCPICAEKYMDDPYPLVVELPCHGSHRFDLECVGPWLQSKGTCPLCRKDLTEKKKAPVIVEDDEEDDMDGLYG</sequence>
<evidence type="ECO:0000256" key="1">
    <source>
        <dbReference type="ARBA" id="ARBA00022723"/>
    </source>
</evidence>
<dbReference type="GeneID" id="19275098"/>
<keyword evidence="8" id="KW-1185">Reference proteome</keyword>
<protein>
    <recommendedName>
        <fullName evidence="6">RING-type domain-containing protein</fullName>
    </recommendedName>
</protein>
<dbReference type="InParanoid" id="W3WVX1"/>
<dbReference type="GO" id="GO:0008270">
    <property type="term" value="F:zinc ion binding"/>
    <property type="evidence" value="ECO:0007669"/>
    <property type="project" value="UniProtKB-KW"/>
</dbReference>
<keyword evidence="2 4" id="KW-0863">Zinc-finger</keyword>